<dbReference type="EMBL" id="QRPV01000001">
    <property type="protein sequence ID" value="RHM47620.1"/>
    <property type="molecule type" value="Genomic_DNA"/>
</dbReference>
<evidence type="ECO:0000259" key="2">
    <source>
        <dbReference type="Pfam" id="PF13102"/>
    </source>
</evidence>
<evidence type="ECO:0000313" key="6">
    <source>
        <dbReference type="Proteomes" id="UP000286038"/>
    </source>
</evidence>
<comment type="caution">
    <text evidence="4">The sequence shown here is derived from an EMBL/GenBank/DDBJ whole genome shotgun (WGS) entry which is preliminary data.</text>
</comment>
<dbReference type="AlphaFoldDB" id="A0A415QS27"/>
<evidence type="ECO:0000313" key="4">
    <source>
        <dbReference type="EMBL" id="RHM47620.1"/>
    </source>
</evidence>
<dbReference type="InterPro" id="IPR011010">
    <property type="entry name" value="DNA_brk_join_enz"/>
</dbReference>
<accession>A0A415QS27</accession>
<reference evidence="5 6" key="1">
    <citation type="submission" date="2018-08" db="EMBL/GenBank/DDBJ databases">
        <title>A genome reference for cultivated species of the human gut microbiota.</title>
        <authorList>
            <person name="Zou Y."/>
            <person name="Xue W."/>
            <person name="Luo G."/>
        </authorList>
    </citation>
    <scope>NUCLEOTIDE SEQUENCE [LARGE SCALE GENOMIC DNA]</scope>
    <source>
        <strain evidence="3 5">AF14-49</strain>
        <strain evidence="4 6">AF34-33</strain>
    </source>
</reference>
<organism evidence="4 6">
    <name type="scientific">Butyricimonas virosa</name>
    <dbReference type="NCBI Taxonomy" id="544645"/>
    <lineage>
        <taxon>Bacteria</taxon>
        <taxon>Pseudomonadati</taxon>
        <taxon>Bacteroidota</taxon>
        <taxon>Bacteroidia</taxon>
        <taxon>Bacteroidales</taxon>
        <taxon>Odoribacteraceae</taxon>
        <taxon>Butyricimonas</taxon>
    </lineage>
</organism>
<evidence type="ECO:0000313" key="5">
    <source>
        <dbReference type="Proteomes" id="UP000283589"/>
    </source>
</evidence>
<dbReference type="EMBL" id="QRZA01000018">
    <property type="protein sequence ID" value="RGV32698.1"/>
    <property type="molecule type" value="Genomic_DNA"/>
</dbReference>
<dbReference type="Gene3D" id="1.10.150.130">
    <property type="match status" value="1"/>
</dbReference>
<evidence type="ECO:0000313" key="3">
    <source>
        <dbReference type="EMBL" id="RGV32698.1"/>
    </source>
</evidence>
<proteinExistence type="predicted"/>
<dbReference type="RefSeq" id="WP_118260872.1">
    <property type="nucleotide sequence ID" value="NZ_CABJDM010000001.1"/>
</dbReference>
<dbReference type="SUPFAM" id="SSF56349">
    <property type="entry name" value="DNA breaking-rejoining enzymes"/>
    <property type="match status" value="1"/>
</dbReference>
<dbReference type="InterPro" id="IPR025269">
    <property type="entry name" value="SAM-like_dom"/>
</dbReference>
<dbReference type="Pfam" id="PF13102">
    <property type="entry name" value="Phage_int_SAM_5"/>
    <property type="match status" value="1"/>
</dbReference>
<feature type="domain" description="Phage integrase SAM-like" evidence="2">
    <location>
        <begin position="102"/>
        <end position="202"/>
    </location>
</feature>
<dbReference type="GO" id="GO:0003677">
    <property type="term" value="F:DNA binding"/>
    <property type="evidence" value="ECO:0007669"/>
    <property type="project" value="UniProtKB-KW"/>
</dbReference>
<dbReference type="Proteomes" id="UP000286038">
    <property type="component" value="Unassembled WGS sequence"/>
</dbReference>
<dbReference type="Proteomes" id="UP000283589">
    <property type="component" value="Unassembled WGS sequence"/>
</dbReference>
<name>A0A415QS27_9BACT</name>
<gene>
    <name evidence="3" type="ORF">DWW18_13020</name>
    <name evidence="4" type="ORF">DWZ68_01225</name>
</gene>
<keyword evidence="1" id="KW-0238">DNA-binding</keyword>
<evidence type="ECO:0000256" key="1">
    <source>
        <dbReference type="ARBA" id="ARBA00023125"/>
    </source>
</evidence>
<protein>
    <recommendedName>
        <fullName evidence="2">Phage integrase SAM-like domain-containing protein</fullName>
    </recommendedName>
</protein>
<dbReference type="InterPro" id="IPR010998">
    <property type="entry name" value="Integrase_recombinase_N"/>
</dbReference>
<sequence>MPTFSIYIDKSYERRDKKYAVSIRVTQNRKHAYLKTDYYVVPQRLNKSFEVKDKTLLKLLLEKIEDCEDIIVRGLGNDVSNYSAKDIVEFIKKKQNEVSCIDFIAFAKKYVAKLFEAGREKRAKHIQTTINALVDFSGQELNIVKVTSKFLEKFEEFLRSERTIVRVNQFGREVTTKRKPLTDTGVHDYMADIRAVFNEAIDFYNDDELGDPVIKHYPFRKFEVVKPNPPKKRNIYLENIRKIMNLENGLRRQELARDVFMLSFFLVGMNTVDMFNVPYSSRKNGRITYQRSKTKDRREIMQRYQ</sequence>